<protein>
    <submittedName>
        <fullName evidence="2">Uncharacterized protein</fullName>
    </submittedName>
</protein>
<evidence type="ECO:0000256" key="1">
    <source>
        <dbReference type="SAM" id="MobiDB-lite"/>
    </source>
</evidence>
<feature type="compositionally biased region" description="Low complexity" evidence="1">
    <location>
        <begin position="19"/>
        <end position="32"/>
    </location>
</feature>
<name>A0A418NUW9_9SPHN</name>
<dbReference type="AlphaFoldDB" id="A0A418NUW9"/>
<feature type="compositionally biased region" description="Basic and acidic residues" evidence="1">
    <location>
        <begin position="33"/>
        <end position="42"/>
    </location>
</feature>
<reference evidence="2 3" key="1">
    <citation type="submission" date="2018-08" db="EMBL/GenBank/DDBJ databases">
        <title>Erythrobacter zhengii sp.nov., a bacterium isolated from deep-sea sediment.</title>
        <authorList>
            <person name="Fang C."/>
            <person name="Wu Y.-H."/>
            <person name="Sun C."/>
            <person name="Wang H."/>
            <person name="Cheng H."/>
            <person name="Meng F.-X."/>
            <person name="Wang C.-S."/>
            <person name="Xu X.-W."/>
        </authorList>
    </citation>
    <scope>NUCLEOTIDE SEQUENCE [LARGE SCALE GENOMIC DNA]</scope>
    <source>
        <strain evidence="2 3">V18</strain>
    </source>
</reference>
<dbReference type="Proteomes" id="UP000286576">
    <property type="component" value="Unassembled WGS sequence"/>
</dbReference>
<sequence length="158" mass="17335">MLTLLLGACSQSSEPSEDAAQPAPEATPVAEEPSPKPERTIDPDVEAAGSQDEARADAGGMQDTIPERFHGLWAESDADCEIRGHQRYEIGAREVGFFESTGIVQNVRADGDYAAATLSEQYGDAPPAEYVFYMALESADVMRIRYDDDPRFRIYRCP</sequence>
<keyword evidence="3" id="KW-1185">Reference proteome</keyword>
<evidence type="ECO:0000313" key="2">
    <source>
        <dbReference type="EMBL" id="RIV87811.1"/>
    </source>
</evidence>
<feature type="region of interest" description="Disordered" evidence="1">
    <location>
        <begin position="1"/>
        <end position="63"/>
    </location>
</feature>
<comment type="caution">
    <text evidence="2">The sequence shown here is derived from an EMBL/GenBank/DDBJ whole genome shotgun (WGS) entry which is preliminary data.</text>
</comment>
<evidence type="ECO:0000313" key="3">
    <source>
        <dbReference type="Proteomes" id="UP000286576"/>
    </source>
</evidence>
<dbReference type="EMBL" id="QXFL01000002">
    <property type="protein sequence ID" value="RIV87811.1"/>
    <property type="molecule type" value="Genomic_DNA"/>
</dbReference>
<organism evidence="2 3">
    <name type="scientific">Aurantiacibacter zhengii</name>
    <dbReference type="NCBI Taxonomy" id="2307003"/>
    <lineage>
        <taxon>Bacteria</taxon>
        <taxon>Pseudomonadati</taxon>
        <taxon>Pseudomonadota</taxon>
        <taxon>Alphaproteobacteria</taxon>
        <taxon>Sphingomonadales</taxon>
        <taxon>Erythrobacteraceae</taxon>
        <taxon>Aurantiacibacter</taxon>
    </lineage>
</organism>
<accession>A0A418NUW9</accession>
<proteinExistence type="predicted"/>
<gene>
    <name evidence="2" type="ORF">D2V07_05660</name>
</gene>